<reference evidence="1" key="2">
    <citation type="submission" date="2006-02" db="EMBL/GenBank/DDBJ databases">
        <authorList>
            <person name="Xia H."/>
            <person name="Tian Y."/>
            <person name="Zhang R."/>
            <person name="Lin K."/>
            <person name="Qin Z."/>
        </authorList>
    </citation>
    <scope>NUCLEOTIDE SEQUENCE</scope>
    <source>
        <strain evidence="1">107</strain>
        <plasmid evidence="1">pXT107</plasmid>
    </source>
</reference>
<evidence type="ECO:0000313" key="1">
    <source>
        <dbReference type="EMBL" id="ABD48718.1"/>
    </source>
</evidence>
<protein>
    <submittedName>
        <fullName evidence="1">PXT107.2c</fullName>
    </submittedName>
</protein>
<keyword evidence="1" id="KW-0614">Plasmid</keyword>
<sequence>MLTGPFTCVRIISIRRHHLDGLPVFPWPRLSSPSEEVKGKSALDCLSMALEMAYIGEGRRLVRAMVQEVCPDPARFGRPFRCTPLAPGSRFYSGSSSTSFGVAHSSGV</sequence>
<organism evidence="1">
    <name type="scientific">Nocardia sp. 107</name>
    <dbReference type="NCBI Taxonomy" id="373212"/>
    <lineage>
        <taxon>Bacteria</taxon>
        <taxon>Bacillati</taxon>
        <taxon>Actinomycetota</taxon>
        <taxon>Actinomycetes</taxon>
        <taxon>Mycobacteriales</taxon>
        <taxon>Nocardiaceae</taxon>
        <taxon>Nocardia</taxon>
    </lineage>
</organism>
<proteinExistence type="predicted"/>
<accession>Q27I93</accession>
<geneLocation type="plasmid" evidence="1">
    <name>pXT107</name>
</geneLocation>
<reference evidence="1" key="1">
    <citation type="journal article" date="2006" name="Acta Biochim. Biophys. Sin.">
        <title>Characterization of Nocardia plasmid pXT107.</title>
        <authorList>
            <person name="Xia H.Y."/>
            <person name="Tian Y.Q."/>
            <person name="Zhang R."/>
            <person name="Lin K.C."/>
            <person name="Qin Z.J."/>
        </authorList>
    </citation>
    <scope>NUCLEOTIDE SEQUENCE</scope>
    <source>
        <strain evidence="1">107</strain>
        <plasmid evidence="1">pXT107</plasmid>
    </source>
</reference>
<dbReference type="AlphaFoldDB" id="Q27I93"/>
<name>Q27I93_9NOCA</name>
<dbReference type="EMBL" id="DQ399903">
    <property type="protein sequence ID" value="ABD48718.1"/>
    <property type="molecule type" value="Genomic_DNA"/>
</dbReference>